<dbReference type="Gene3D" id="2.120.10.30">
    <property type="entry name" value="TolB, C-terminal domain"/>
    <property type="match status" value="1"/>
</dbReference>
<evidence type="ECO:0000256" key="1">
    <source>
        <dbReference type="ARBA" id="ARBA00008853"/>
    </source>
</evidence>
<keyword evidence="3" id="KW-0378">Hydrolase</keyword>
<comment type="similarity">
    <text evidence="1">Belongs to the SMP-30/CGR1 family.</text>
</comment>
<dbReference type="InterPro" id="IPR005511">
    <property type="entry name" value="SMP-30"/>
</dbReference>
<accession>A0ABU9BYD9</accession>
<dbReference type="InterPro" id="IPR011042">
    <property type="entry name" value="6-blade_b-propeller_TolB-like"/>
</dbReference>
<feature type="domain" description="SMP-30/Gluconolactonase/LRE-like region" evidence="2">
    <location>
        <begin position="15"/>
        <end position="260"/>
    </location>
</feature>
<dbReference type="PRINTS" id="PR01790">
    <property type="entry name" value="SMP30FAMILY"/>
</dbReference>
<sequence length="293" mass="31881">MTTVERLVEAHADSVGESPLWHAGEAAWYWVDIEGCALRRWRSGLFQSWTLGERIACLALHAHGGLVAGLESRIVHLALRDDGGLTIDTLAELAHPKPGMRFNDGRCDRAGRFFAGTMLRDMAAAQPVGALYRFDARGPSQPLIDGLIVPNGLAFSADGRTMYLSDSHPRRRLIWAFDVDAQGMPQQRRLFVDMNHHPGRPDGAAIDADGCYWICANDAGLVHRFTPDGRLDRSIAVPTAKPSMCSFGGAHWDELLITSIRPAGDTSEAAGATYIARPGVQGLPETPWTPHPG</sequence>
<dbReference type="SUPFAM" id="SSF63829">
    <property type="entry name" value="Calcium-dependent phosphotriesterase"/>
    <property type="match status" value="1"/>
</dbReference>
<keyword evidence="4" id="KW-1185">Reference proteome</keyword>
<evidence type="ECO:0000313" key="3">
    <source>
        <dbReference type="EMBL" id="MEK8033605.1"/>
    </source>
</evidence>
<dbReference type="EMBL" id="JBBUTG010000018">
    <property type="protein sequence ID" value="MEK8033605.1"/>
    <property type="molecule type" value="Genomic_DNA"/>
</dbReference>
<dbReference type="RefSeq" id="WP_341428029.1">
    <property type="nucleotide sequence ID" value="NZ_JBBUTG010000018.1"/>
</dbReference>
<dbReference type="PANTHER" id="PTHR10907:SF47">
    <property type="entry name" value="REGUCALCIN"/>
    <property type="match status" value="1"/>
</dbReference>
<dbReference type="InterPro" id="IPR013658">
    <property type="entry name" value="SGL"/>
</dbReference>
<comment type="caution">
    <text evidence="3">The sequence shown here is derived from an EMBL/GenBank/DDBJ whole genome shotgun (WGS) entry which is preliminary data.</text>
</comment>
<reference evidence="3 4" key="1">
    <citation type="submission" date="2024-04" db="EMBL/GenBank/DDBJ databases">
        <title>Novel species of the genus Ideonella isolated from streams.</title>
        <authorList>
            <person name="Lu H."/>
        </authorList>
    </citation>
    <scope>NUCLEOTIDE SEQUENCE [LARGE SCALE GENOMIC DNA]</scope>
    <source>
        <strain evidence="3 4">DXS29W</strain>
    </source>
</reference>
<evidence type="ECO:0000259" key="2">
    <source>
        <dbReference type="Pfam" id="PF08450"/>
    </source>
</evidence>
<evidence type="ECO:0000313" key="4">
    <source>
        <dbReference type="Proteomes" id="UP001371218"/>
    </source>
</evidence>
<protein>
    <submittedName>
        <fullName evidence="3">SMP-30/gluconolactonase/LRE family protein</fullName>
        <ecNumber evidence="3">3.1.1.99</ecNumber>
    </submittedName>
</protein>
<dbReference type="Proteomes" id="UP001371218">
    <property type="component" value="Unassembled WGS sequence"/>
</dbReference>
<gene>
    <name evidence="3" type="ORF">AACH06_22515</name>
</gene>
<name>A0ABU9BYD9_9BURK</name>
<organism evidence="3 4">
    <name type="scientific">Ideonella lacteola</name>
    <dbReference type="NCBI Taxonomy" id="2984193"/>
    <lineage>
        <taxon>Bacteria</taxon>
        <taxon>Pseudomonadati</taxon>
        <taxon>Pseudomonadota</taxon>
        <taxon>Betaproteobacteria</taxon>
        <taxon>Burkholderiales</taxon>
        <taxon>Sphaerotilaceae</taxon>
        <taxon>Ideonella</taxon>
    </lineage>
</organism>
<dbReference type="PANTHER" id="PTHR10907">
    <property type="entry name" value="REGUCALCIN"/>
    <property type="match status" value="1"/>
</dbReference>
<proteinExistence type="inferred from homology"/>
<dbReference type="GO" id="GO:0016787">
    <property type="term" value="F:hydrolase activity"/>
    <property type="evidence" value="ECO:0007669"/>
    <property type="project" value="UniProtKB-KW"/>
</dbReference>
<dbReference type="EC" id="3.1.1.99" evidence="3"/>
<dbReference type="Pfam" id="PF08450">
    <property type="entry name" value="SGL"/>
    <property type="match status" value="1"/>
</dbReference>